<evidence type="ECO:0000313" key="2">
    <source>
        <dbReference type="EMBL" id="CAJ1969258.1"/>
    </source>
</evidence>
<evidence type="ECO:0000256" key="1">
    <source>
        <dbReference type="SAM" id="MobiDB-lite"/>
    </source>
</evidence>
<proteinExistence type="predicted"/>
<dbReference type="SUPFAM" id="SSF46565">
    <property type="entry name" value="Chaperone J-domain"/>
    <property type="match status" value="1"/>
</dbReference>
<evidence type="ECO:0008006" key="4">
    <source>
        <dbReference type="Google" id="ProtNLM"/>
    </source>
</evidence>
<accession>A0AAD2GBT1</accession>
<keyword evidence="3" id="KW-1185">Reference proteome</keyword>
<reference evidence="2" key="1">
    <citation type="submission" date="2023-08" db="EMBL/GenBank/DDBJ databases">
        <authorList>
            <person name="Audoor S."/>
            <person name="Bilcke G."/>
        </authorList>
    </citation>
    <scope>NUCLEOTIDE SEQUENCE</scope>
</reference>
<dbReference type="Proteomes" id="UP001295423">
    <property type="component" value="Unassembled WGS sequence"/>
</dbReference>
<gene>
    <name evidence="2" type="ORF">CYCCA115_LOCUS23615</name>
</gene>
<feature type="region of interest" description="Disordered" evidence="1">
    <location>
        <begin position="177"/>
        <end position="197"/>
    </location>
</feature>
<sequence length="209" mass="23291">MNGGGTRAGQAAGSRRVKQELVRLLFGKKYSRTGPEGHKKLDSASYSYADLKRAYFAKLQEIHPDKNKAVTSFGSDSKQHFHDLQKTWEQYSEMAKAMEKVQSNGQGDFTKFGVGCSFSDNDIEKDLRAEIMDQACRGWFSGGELAARNDESTNSTFRYAPTSLIDDDMFVEIKSDTNSSKEDGLVKEKEPKKKVHVASARTLIPGFRG</sequence>
<organism evidence="2 3">
    <name type="scientific">Cylindrotheca closterium</name>
    <dbReference type="NCBI Taxonomy" id="2856"/>
    <lineage>
        <taxon>Eukaryota</taxon>
        <taxon>Sar</taxon>
        <taxon>Stramenopiles</taxon>
        <taxon>Ochrophyta</taxon>
        <taxon>Bacillariophyta</taxon>
        <taxon>Bacillariophyceae</taxon>
        <taxon>Bacillariophycidae</taxon>
        <taxon>Bacillariales</taxon>
        <taxon>Bacillariaceae</taxon>
        <taxon>Cylindrotheca</taxon>
    </lineage>
</organism>
<feature type="compositionally biased region" description="Basic and acidic residues" evidence="1">
    <location>
        <begin position="177"/>
        <end position="191"/>
    </location>
</feature>
<name>A0AAD2GBT1_9STRA</name>
<comment type="caution">
    <text evidence="2">The sequence shown here is derived from an EMBL/GenBank/DDBJ whole genome shotgun (WGS) entry which is preliminary data.</text>
</comment>
<dbReference type="Gene3D" id="1.10.287.110">
    <property type="entry name" value="DnaJ domain"/>
    <property type="match status" value="1"/>
</dbReference>
<evidence type="ECO:0000313" key="3">
    <source>
        <dbReference type="Proteomes" id="UP001295423"/>
    </source>
</evidence>
<protein>
    <recommendedName>
        <fullName evidence="4">J domain-containing protein</fullName>
    </recommendedName>
</protein>
<dbReference type="AlphaFoldDB" id="A0AAD2GBT1"/>
<dbReference type="EMBL" id="CAKOGP040002424">
    <property type="protein sequence ID" value="CAJ1969258.1"/>
    <property type="molecule type" value="Genomic_DNA"/>
</dbReference>
<dbReference type="InterPro" id="IPR036869">
    <property type="entry name" value="J_dom_sf"/>
</dbReference>